<dbReference type="AlphaFoldDB" id="E7QSW9"/>
<dbReference type="SUPFAM" id="SSF52980">
    <property type="entry name" value="Restriction endonuclease-like"/>
    <property type="match status" value="1"/>
</dbReference>
<dbReference type="Proteomes" id="UP000003751">
    <property type="component" value="Unassembled WGS sequence"/>
</dbReference>
<evidence type="ECO:0000313" key="2">
    <source>
        <dbReference type="EMBL" id="EFW92358.1"/>
    </source>
</evidence>
<dbReference type="OrthoDB" id="350111at2157"/>
<name>E7QSW9_HALPU</name>
<organism evidence="2 3">
    <name type="scientific">Haladaptatus paucihalophilus DX253</name>
    <dbReference type="NCBI Taxonomy" id="797209"/>
    <lineage>
        <taxon>Archaea</taxon>
        <taxon>Methanobacteriati</taxon>
        <taxon>Methanobacteriota</taxon>
        <taxon>Stenosarchaea group</taxon>
        <taxon>Halobacteria</taxon>
        <taxon>Halobacteriales</taxon>
        <taxon>Haladaptataceae</taxon>
        <taxon>Haladaptatus</taxon>
    </lineage>
</organism>
<proteinExistence type="predicted"/>
<gene>
    <name evidence="2" type="ORF">ZOD2009_09885</name>
</gene>
<feature type="coiled-coil region" evidence="1">
    <location>
        <begin position="305"/>
        <end position="332"/>
    </location>
</feature>
<reference evidence="2 3" key="1">
    <citation type="journal article" date="2014" name="ISME J.">
        <title>Trehalose/2-sulfotrehalose biosynthesis and glycine-betaine uptake are widely spread mechanisms for osmoadaptation in the Halobacteriales.</title>
        <authorList>
            <person name="Youssef N.H."/>
            <person name="Savage-Ashlock K.N."/>
            <person name="McCully A.L."/>
            <person name="Luedtke B."/>
            <person name="Shaw E.I."/>
            <person name="Hoff W.D."/>
            <person name="Elshahed M.S."/>
        </authorList>
    </citation>
    <scope>NUCLEOTIDE SEQUENCE [LARGE SCALE GENOMIC DNA]</scope>
    <source>
        <strain evidence="2 3">DX253</strain>
    </source>
</reference>
<dbReference type="InterPro" id="IPR011335">
    <property type="entry name" value="Restrct_endonuc-II-like"/>
</dbReference>
<protein>
    <recommendedName>
        <fullName evidence="4">NERD domain-containing protein</fullName>
    </recommendedName>
</protein>
<evidence type="ECO:0008006" key="4">
    <source>
        <dbReference type="Google" id="ProtNLM"/>
    </source>
</evidence>
<evidence type="ECO:0000256" key="1">
    <source>
        <dbReference type="SAM" id="Coils"/>
    </source>
</evidence>
<dbReference type="PATRIC" id="fig|797209.4.peg.1941"/>
<sequence>MMRCKFCGKPTKSHTTGDIAICHSCFIEEGDLARSLLAEAEEEAEEDDEIDEMFDQLPKHETEDAFYTDLTPLINALQGQTEDMRDATPLPEEVIEDLRDLLGTVNTRQLIGSLGENYVMSSTVSVDPETHKDGVGIPPKMIEYLLGLLCTLEPNKEGDLPYDEVHETTDRLTRSLILHVVGDEVDIQSLPEEERHQYFIESQVLGRELAASRFVYPSQYLEAAERAYTPHNNILQNELGFTIQDATQFVRDLSQLYQEQYQRMLDRFGEFSRITRVAHGGFIRHLDQYDDDEEGMEAYLDSDDYGEAQHEINQAQERYQEAKQDLWLEKETLIERIDDNEQEFKSFLDRMAVSLGSVPQDDFTYPYEHNPLHGRPIIEHDGEYIIPHFNALLRAVAETYYYDLIGLTGYGSQDEHGGKFGSQWGDYVEEWTHECLLTIFPDIEILINPEYSVAGDSYETDLVILHEDTCIVIECKAKKLTLQTRRGDYPAVKDDVIDGIGDGHDQASRLIDNIQAGEVTKLSTDNDTITIDADTIERYLPVIVLREQYDWIATTEYPTIADIEDNLPYVTSVYDLEVITECLESSDRFIDYVTKRIQLSGVQKLASPDEIDYLGAYIDNGLEVLDMPDDIRVDMCNFAHIVEDQVGHQFYPPELGGDELPFDEGSD</sequence>
<comment type="caution">
    <text evidence="2">The sequence shown here is derived from an EMBL/GenBank/DDBJ whole genome shotgun (WGS) entry which is preliminary data.</text>
</comment>
<evidence type="ECO:0000313" key="3">
    <source>
        <dbReference type="Proteomes" id="UP000003751"/>
    </source>
</evidence>
<keyword evidence="1" id="KW-0175">Coiled coil</keyword>
<dbReference type="RefSeq" id="WP_007979304.1">
    <property type="nucleotide sequence ID" value="NZ_AEMG01000008.1"/>
</dbReference>
<accession>E7QSW9</accession>
<dbReference type="eggNOG" id="ENOG502N5B1">
    <property type="taxonomic scope" value="Archaea"/>
</dbReference>
<dbReference type="EMBL" id="AEMG01000008">
    <property type="protein sequence ID" value="EFW92358.1"/>
    <property type="molecule type" value="Genomic_DNA"/>
</dbReference>